<evidence type="ECO:0000313" key="2">
    <source>
        <dbReference type="Proteomes" id="UP000053573"/>
    </source>
</evidence>
<keyword evidence="2" id="KW-1185">Reference proteome</keyword>
<protein>
    <submittedName>
        <fullName evidence="1">Uncharacterized protein</fullName>
    </submittedName>
</protein>
<evidence type="ECO:0000313" key="1">
    <source>
        <dbReference type="EMBL" id="KLJ09418.1"/>
    </source>
</evidence>
<comment type="caution">
    <text evidence="1">The sequence shown here is derived from an EMBL/GenBank/DDBJ whole genome shotgun (WGS) entry which is preliminary data.</text>
</comment>
<gene>
    <name evidence="1" type="ORF">EMPG_15153</name>
</gene>
<accession>A0A0H1BE76</accession>
<proteinExistence type="predicted"/>
<name>A0A0H1BE76_9EURO</name>
<reference evidence="2" key="1">
    <citation type="journal article" date="2015" name="PLoS Genet.">
        <title>The dynamic genome and transcriptome of the human fungal pathogen Blastomyces and close relative Emmonsia.</title>
        <authorList>
            <person name="Munoz J.F."/>
            <person name="Gauthier G.M."/>
            <person name="Desjardins C.A."/>
            <person name="Gallo J.E."/>
            <person name="Holder J."/>
            <person name="Sullivan T.D."/>
            <person name="Marty A.J."/>
            <person name="Carmen J.C."/>
            <person name="Chen Z."/>
            <person name="Ding L."/>
            <person name="Gujja S."/>
            <person name="Magrini V."/>
            <person name="Misas E."/>
            <person name="Mitreva M."/>
            <person name="Priest M."/>
            <person name="Saif S."/>
            <person name="Whiston E.A."/>
            <person name="Young S."/>
            <person name="Zeng Q."/>
            <person name="Goldman W.E."/>
            <person name="Mardis E.R."/>
            <person name="Taylor J.W."/>
            <person name="McEwen J.G."/>
            <person name="Clay O.K."/>
            <person name="Klein B.S."/>
            <person name="Cuomo C.A."/>
        </authorList>
    </citation>
    <scope>NUCLEOTIDE SEQUENCE [LARGE SCALE GENOMIC DNA]</scope>
    <source>
        <strain evidence="2">UAMH 139</strain>
    </source>
</reference>
<dbReference type="EMBL" id="LDEV01002353">
    <property type="protein sequence ID" value="KLJ09418.1"/>
    <property type="molecule type" value="Genomic_DNA"/>
</dbReference>
<organism evidence="1 2">
    <name type="scientific">Blastomyces silverae</name>
    <dbReference type="NCBI Taxonomy" id="2060906"/>
    <lineage>
        <taxon>Eukaryota</taxon>
        <taxon>Fungi</taxon>
        <taxon>Dikarya</taxon>
        <taxon>Ascomycota</taxon>
        <taxon>Pezizomycotina</taxon>
        <taxon>Eurotiomycetes</taxon>
        <taxon>Eurotiomycetidae</taxon>
        <taxon>Onygenales</taxon>
        <taxon>Ajellomycetaceae</taxon>
        <taxon>Blastomyces</taxon>
    </lineage>
</organism>
<sequence>MSTYSENCSHEPPLCALLISAGVHLQFSPMASSVPLLRILISPQPSQRSAGCLFTSVAVSFRACSTFSCRA</sequence>
<dbReference type="AlphaFoldDB" id="A0A0H1BE76"/>
<dbReference type="Proteomes" id="UP000053573">
    <property type="component" value="Unassembled WGS sequence"/>
</dbReference>